<proteinExistence type="predicted"/>
<sequence>MIRGARHRTGGGKFSRRVINGRQIEEGGKALSSFCLFNRTIEKDTFLVWVK</sequence>
<dbReference type="RefSeq" id="WP_159072828.1">
    <property type="nucleotide sequence ID" value="NZ_CP009438.1"/>
</dbReference>
<dbReference type="AlphaFoldDB" id="A0A089XKB8"/>
<name>A0A089XKB8_STRGA</name>
<keyword evidence="2" id="KW-1185">Reference proteome</keyword>
<evidence type="ECO:0000313" key="2">
    <source>
        <dbReference type="Proteomes" id="UP000029482"/>
    </source>
</evidence>
<dbReference type="Proteomes" id="UP000029482">
    <property type="component" value="Chromosome"/>
</dbReference>
<dbReference type="HOGENOM" id="CLU_3104336_0_0_11"/>
<dbReference type="OrthoDB" id="2751008at2"/>
<organism evidence="1 2">
    <name type="scientific">Streptomyces glaucescens</name>
    <dbReference type="NCBI Taxonomy" id="1907"/>
    <lineage>
        <taxon>Bacteria</taxon>
        <taxon>Bacillati</taxon>
        <taxon>Actinomycetota</taxon>
        <taxon>Actinomycetes</taxon>
        <taxon>Kitasatosporales</taxon>
        <taxon>Streptomycetaceae</taxon>
        <taxon>Streptomyces</taxon>
    </lineage>
</organism>
<dbReference type="EMBL" id="CP009438">
    <property type="protein sequence ID" value="AIS02382.1"/>
    <property type="molecule type" value="Genomic_DNA"/>
</dbReference>
<protein>
    <submittedName>
        <fullName evidence="1">Uncharacterized protein</fullName>
    </submittedName>
</protein>
<dbReference type="KEGG" id="sgu:SGLAU_32240"/>
<evidence type="ECO:0000313" key="1">
    <source>
        <dbReference type="EMBL" id="AIS02382.1"/>
    </source>
</evidence>
<accession>A0A089XKB8</accession>
<reference evidence="2" key="1">
    <citation type="journal article" date="2015" name="J. Biotechnol.">
        <title>Complete genome sequence of the actinobacterium Streptomyces glaucescens GLA.O (DSM 40922) consisting of a linear chromosome and one linear plasmid.</title>
        <authorList>
            <person name="Ortseifen V."/>
            <person name="Winkler A."/>
            <person name="Albersmeier A."/>
            <person name="Wendler S."/>
            <person name="Puhler A."/>
            <person name="Kalinowski J."/>
            <person name="Ruckert C."/>
        </authorList>
    </citation>
    <scope>NUCLEOTIDE SEQUENCE [LARGE SCALE GENOMIC DNA]</scope>
    <source>
        <strain evidence="2">DSM 40922 / GLA O</strain>
    </source>
</reference>
<gene>
    <name evidence="1" type="ORF">SGLAU_32240</name>
</gene>